<dbReference type="Gene3D" id="3.40.50.150">
    <property type="entry name" value="Vaccinia Virus protein VP39"/>
    <property type="match status" value="1"/>
</dbReference>
<proteinExistence type="inferred from homology"/>
<accession>A0A078ALV3</accession>
<keyword evidence="5" id="KW-1185">Reference proteome</keyword>
<dbReference type="GO" id="GO:0016301">
    <property type="term" value="F:kinase activity"/>
    <property type="evidence" value="ECO:0007669"/>
    <property type="project" value="UniProtKB-KW"/>
</dbReference>
<evidence type="ECO:0000256" key="3">
    <source>
        <dbReference type="ARBA" id="ARBA00022679"/>
    </source>
</evidence>
<dbReference type="PANTHER" id="PTHR12176:SF79">
    <property type="entry name" value="METHYLTRANSFERASE TYPE 11 DOMAIN-CONTAINING PROTEIN"/>
    <property type="match status" value="1"/>
</dbReference>
<organism evidence="4 5">
    <name type="scientific">Stylonychia lemnae</name>
    <name type="common">Ciliate</name>
    <dbReference type="NCBI Taxonomy" id="5949"/>
    <lineage>
        <taxon>Eukaryota</taxon>
        <taxon>Sar</taxon>
        <taxon>Alveolata</taxon>
        <taxon>Ciliophora</taxon>
        <taxon>Intramacronucleata</taxon>
        <taxon>Spirotrichea</taxon>
        <taxon>Stichotrichia</taxon>
        <taxon>Sporadotrichida</taxon>
        <taxon>Oxytrichidae</taxon>
        <taxon>Stylonychinae</taxon>
        <taxon>Stylonychia</taxon>
    </lineage>
</organism>
<dbReference type="GO" id="GO:0008168">
    <property type="term" value="F:methyltransferase activity"/>
    <property type="evidence" value="ECO:0007669"/>
    <property type="project" value="UniProtKB-KW"/>
</dbReference>
<dbReference type="SUPFAM" id="SSF53335">
    <property type="entry name" value="S-adenosyl-L-methionine-dependent methyltransferases"/>
    <property type="match status" value="1"/>
</dbReference>
<evidence type="ECO:0000313" key="5">
    <source>
        <dbReference type="Proteomes" id="UP000039865"/>
    </source>
</evidence>
<reference evidence="4 5" key="1">
    <citation type="submission" date="2014-06" db="EMBL/GenBank/DDBJ databases">
        <authorList>
            <person name="Swart Estienne"/>
        </authorList>
    </citation>
    <scope>NUCLEOTIDE SEQUENCE [LARGE SCALE GENOMIC DNA]</scope>
    <source>
        <strain evidence="4 5">130c</strain>
    </source>
</reference>
<gene>
    <name evidence="4" type="primary">Contig12300.g13144</name>
    <name evidence="4" type="ORF">STYLEM_12388</name>
</gene>
<dbReference type="OrthoDB" id="430254at2759"/>
<dbReference type="InParanoid" id="A0A078ALV3"/>
<evidence type="ECO:0000256" key="2">
    <source>
        <dbReference type="ARBA" id="ARBA00022603"/>
    </source>
</evidence>
<keyword evidence="2" id="KW-0489">Methyltransferase</keyword>
<keyword evidence="4" id="KW-0418">Kinase</keyword>
<keyword evidence="3" id="KW-0808">Transferase</keyword>
<sequence length="141" mass="16546">MKEVRSLIGFNVLVEEMKERNSHLDDMDYVEMDLTEPMDLLDSDSFTCIIDKGTLDSVACSEQYSQRAKQMVENVHRILAPGGSYICVSYARPETRLIYLKDPNFKWKVDTNKIAKKSSIELFERLDQEQFYYVYICTKNY</sequence>
<dbReference type="PANTHER" id="PTHR12176">
    <property type="entry name" value="SAM-DEPENDENT METHYLTRANSFERASE SUPERFAMILY PROTEIN"/>
    <property type="match status" value="1"/>
</dbReference>
<evidence type="ECO:0000256" key="1">
    <source>
        <dbReference type="ARBA" id="ARBA00008361"/>
    </source>
</evidence>
<dbReference type="InterPro" id="IPR029063">
    <property type="entry name" value="SAM-dependent_MTases_sf"/>
</dbReference>
<dbReference type="EMBL" id="CCKQ01011775">
    <property type="protein sequence ID" value="CDW83345.1"/>
    <property type="molecule type" value="Genomic_DNA"/>
</dbReference>
<dbReference type="GO" id="GO:0032259">
    <property type="term" value="P:methylation"/>
    <property type="evidence" value="ECO:0007669"/>
    <property type="project" value="UniProtKB-KW"/>
</dbReference>
<comment type="similarity">
    <text evidence="1">Belongs to the methyltransferase superfamily.</text>
</comment>
<dbReference type="InterPro" id="IPR051419">
    <property type="entry name" value="Lys/N-term_MeTrsfase_sf"/>
</dbReference>
<protein>
    <submittedName>
        <fullName evidence="4">Protein kinase domain protein</fullName>
    </submittedName>
</protein>
<evidence type="ECO:0000313" key="4">
    <source>
        <dbReference type="EMBL" id="CDW83345.1"/>
    </source>
</evidence>
<dbReference type="Proteomes" id="UP000039865">
    <property type="component" value="Unassembled WGS sequence"/>
</dbReference>
<dbReference type="AlphaFoldDB" id="A0A078ALV3"/>
<name>A0A078ALV3_STYLE</name>